<feature type="compositionally biased region" description="Basic and acidic residues" evidence="1">
    <location>
        <begin position="64"/>
        <end position="79"/>
    </location>
</feature>
<feature type="region of interest" description="Disordered" evidence="1">
    <location>
        <begin position="50"/>
        <end position="106"/>
    </location>
</feature>
<name>Q2QUN9_ORYSJ</name>
<evidence type="ECO:0000313" key="3">
    <source>
        <dbReference type="EMBL" id="ABA97297.1"/>
    </source>
</evidence>
<dbReference type="EMBL" id="DP000011">
    <property type="protein sequence ID" value="ABA97297.1"/>
    <property type="molecule type" value="Genomic_DNA"/>
</dbReference>
<gene>
    <name evidence="3" type="ordered locus">LOC_Os12g15610</name>
</gene>
<reference evidence="3" key="2">
    <citation type="submission" date="2005-04" db="EMBL/GenBank/DDBJ databases">
        <authorList>
            <person name="Buell C.R."/>
            <person name="Wing R.A."/>
            <person name="McCombie W.A."/>
            <person name="Ouyang S."/>
        </authorList>
    </citation>
    <scope>NUCLEOTIDE SEQUENCE</scope>
</reference>
<organism evidence="3">
    <name type="scientific">Oryza sativa subsp. japonica</name>
    <name type="common">Rice</name>
    <dbReference type="NCBI Taxonomy" id="39947"/>
    <lineage>
        <taxon>Eukaryota</taxon>
        <taxon>Viridiplantae</taxon>
        <taxon>Streptophyta</taxon>
        <taxon>Embryophyta</taxon>
        <taxon>Tracheophyta</taxon>
        <taxon>Spermatophyta</taxon>
        <taxon>Magnoliopsida</taxon>
        <taxon>Liliopsida</taxon>
        <taxon>Poales</taxon>
        <taxon>Poaceae</taxon>
        <taxon>BOP clade</taxon>
        <taxon>Oryzoideae</taxon>
        <taxon>Oryzeae</taxon>
        <taxon>Oryzinae</taxon>
        <taxon>Oryza</taxon>
        <taxon>Oryza sativa</taxon>
    </lineage>
</organism>
<reference evidence="3" key="3">
    <citation type="submission" date="2006-01" db="EMBL/GenBank/DDBJ databases">
        <authorList>
            <person name="Buell R."/>
        </authorList>
    </citation>
    <scope>NUCLEOTIDE SEQUENCE</scope>
</reference>
<feature type="transmembrane region" description="Helical" evidence="2">
    <location>
        <begin position="25"/>
        <end position="49"/>
    </location>
</feature>
<proteinExistence type="predicted"/>
<accession>Q2QUN9</accession>
<keyword evidence="2" id="KW-1133">Transmembrane helix</keyword>
<reference evidence="3" key="1">
    <citation type="journal article" date="2005" name="BMC Biol.">
        <title>The sequence of rice chromosomes 11 and 12, rich in disease resistance genes and recent gene duplications.</title>
        <authorList>
            <consortium name="The rice chromosomes 11 and 12 sequencing consortia"/>
        </authorList>
    </citation>
    <scope>NUCLEOTIDE SEQUENCE [LARGE SCALE GENOMIC DNA]</scope>
</reference>
<evidence type="ECO:0000256" key="2">
    <source>
        <dbReference type="SAM" id="Phobius"/>
    </source>
</evidence>
<keyword evidence="2" id="KW-0472">Membrane</keyword>
<sequence length="106" mass="11166">MSATPKEQIKKWWGPHGPHLSFTPLIFFLLSPLLPLLLLGAGGSVTLLAGGGRARNDLEDEDAREPRLDGDADGERLGVDDEEGEEEVGGNAGGYDKEVVGDGVVA</sequence>
<evidence type="ECO:0000256" key="1">
    <source>
        <dbReference type="SAM" id="MobiDB-lite"/>
    </source>
</evidence>
<keyword evidence="2" id="KW-0812">Transmembrane</keyword>
<protein>
    <submittedName>
        <fullName evidence="3">Uncharacterized protein</fullName>
    </submittedName>
</protein>
<dbReference type="AlphaFoldDB" id="Q2QUN9"/>